<evidence type="ECO:0000256" key="1">
    <source>
        <dbReference type="ARBA" id="ARBA00022475"/>
    </source>
</evidence>
<feature type="transmembrane region" description="Helical" evidence="5">
    <location>
        <begin position="38"/>
        <end position="59"/>
    </location>
</feature>
<dbReference type="EMBL" id="CP058559">
    <property type="protein sequence ID" value="QNO15687.1"/>
    <property type="molecule type" value="Genomic_DNA"/>
</dbReference>
<dbReference type="PANTHER" id="PTHR35529:SF2">
    <property type="entry name" value="SPORULATION PROTEIN YTAF-RELATED"/>
    <property type="match status" value="1"/>
</dbReference>
<reference evidence="6 7" key="1">
    <citation type="submission" date="2020-07" db="EMBL/GenBank/DDBJ databases">
        <title>Alkalicella. sp. LB2 genome.</title>
        <authorList>
            <person name="Postec A."/>
            <person name="Quemeneur M."/>
        </authorList>
    </citation>
    <scope>NUCLEOTIDE SEQUENCE [LARGE SCALE GENOMIC DNA]</scope>
    <source>
        <strain evidence="6 7">LB2</strain>
    </source>
</reference>
<feature type="transmembrane region" description="Helical" evidence="5">
    <location>
        <begin position="6"/>
        <end position="26"/>
    </location>
</feature>
<name>A0A7G9WAH5_ALKCA</name>
<dbReference type="NCBIfam" id="TIGR02840">
    <property type="entry name" value="spore_YtaF"/>
    <property type="match status" value="1"/>
</dbReference>
<keyword evidence="3 5" id="KW-1133">Transmembrane helix</keyword>
<evidence type="ECO:0000256" key="2">
    <source>
        <dbReference type="ARBA" id="ARBA00022692"/>
    </source>
</evidence>
<gene>
    <name evidence="6" type="primary">ytaF</name>
    <name evidence="6" type="ORF">HYG86_13320</name>
</gene>
<dbReference type="AlphaFoldDB" id="A0A7G9WAH5"/>
<evidence type="ECO:0000256" key="5">
    <source>
        <dbReference type="SAM" id="Phobius"/>
    </source>
</evidence>
<keyword evidence="2 5" id="KW-0812">Transmembrane</keyword>
<sequence>MEIWAIVFLSIAVSLDGFGAGFAYGLNGIRINTISRILISLASAFAIYLSLLAGAFLGTVLNPGFSKNLGALLLCVMGIYIFTQELKFILDKGEIPNDFYTKSFFQKVFILLKQPSIADFDKSGNISGMEVFFVGFALAMDAFGAGFGAALSGSNPLMTSIFVGIFKFFLLSTGMTMGKKLNKIPYQGVILLMPGLIFFSIGVFNFI</sequence>
<keyword evidence="1" id="KW-1003">Cell membrane</keyword>
<proteinExistence type="predicted"/>
<evidence type="ECO:0000313" key="7">
    <source>
        <dbReference type="Proteomes" id="UP000516160"/>
    </source>
</evidence>
<dbReference type="InterPro" id="IPR003810">
    <property type="entry name" value="Mntp/YtaF"/>
</dbReference>
<dbReference type="Pfam" id="PF02659">
    <property type="entry name" value="Mntp"/>
    <property type="match status" value="1"/>
</dbReference>
<keyword evidence="7" id="KW-1185">Reference proteome</keyword>
<dbReference type="RefSeq" id="WP_213166095.1">
    <property type="nucleotide sequence ID" value="NZ_CP058559.1"/>
</dbReference>
<dbReference type="Proteomes" id="UP000516160">
    <property type="component" value="Chromosome"/>
</dbReference>
<evidence type="ECO:0000256" key="4">
    <source>
        <dbReference type="ARBA" id="ARBA00023136"/>
    </source>
</evidence>
<organism evidence="6 7">
    <name type="scientific">Alkalicella caledoniensis</name>
    <dbReference type="NCBI Taxonomy" id="2731377"/>
    <lineage>
        <taxon>Bacteria</taxon>
        <taxon>Bacillati</taxon>
        <taxon>Bacillota</taxon>
        <taxon>Clostridia</taxon>
        <taxon>Eubacteriales</taxon>
        <taxon>Proteinivoracaceae</taxon>
        <taxon>Alkalicella</taxon>
    </lineage>
</organism>
<dbReference type="KEGG" id="acae:HYG86_13320"/>
<evidence type="ECO:0000256" key="3">
    <source>
        <dbReference type="ARBA" id="ARBA00022989"/>
    </source>
</evidence>
<dbReference type="InterPro" id="IPR014205">
    <property type="entry name" value="Spore_YtaF"/>
</dbReference>
<feature type="transmembrane region" description="Helical" evidence="5">
    <location>
        <begin position="131"/>
        <end position="151"/>
    </location>
</feature>
<evidence type="ECO:0000313" key="6">
    <source>
        <dbReference type="EMBL" id="QNO15687.1"/>
    </source>
</evidence>
<keyword evidence="4 5" id="KW-0472">Membrane</keyword>
<protein>
    <submittedName>
        <fullName evidence="6">Sporulation membrane protein YtaF</fullName>
    </submittedName>
</protein>
<dbReference type="PANTHER" id="PTHR35529">
    <property type="entry name" value="MANGANESE EFFLUX PUMP MNTP-RELATED"/>
    <property type="match status" value="1"/>
</dbReference>
<feature type="transmembrane region" description="Helical" evidence="5">
    <location>
        <begin position="189"/>
        <end position="206"/>
    </location>
</feature>
<feature type="transmembrane region" description="Helical" evidence="5">
    <location>
        <begin position="65"/>
        <end position="83"/>
    </location>
</feature>
<accession>A0A7G9WAH5</accession>